<reference evidence="1" key="1">
    <citation type="submission" date="2014-09" db="EMBL/GenBank/DDBJ databases">
        <authorList>
            <person name="Magalhaes I.L.F."/>
            <person name="Oliveira U."/>
            <person name="Santos F.R."/>
            <person name="Vidigal T.H.D.A."/>
            <person name="Brescovit A.D."/>
            <person name="Santos A.J."/>
        </authorList>
    </citation>
    <scope>NUCLEOTIDE SEQUENCE</scope>
    <source>
        <tissue evidence="1">Shoot tissue taken approximately 20 cm above the soil surface</tissue>
    </source>
</reference>
<proteinExistence type="predicted"/>
<accession>A0A0A8Z0U5</accession>
<organism evidence="1">
    <name type="scientific">Arundo donax</name>
    <name type="common">Giant reed</name>
    <name type="synonym">Donax arundinaceus</name>
    <dbReference type="NCBI Taxonomy" id="35708"/>
    <lineage>
        <taxon>Eukaryota</taxon>
        <taxon>Viridiplantae</taxon>
        <taxon>Streptophyta</taxon>
        <taxon>Embryophyta</taxon>
        <taxon>Tracheophyta</taxon>
        <taxon>Spermatophyta</taxon>
        <taxon>Magnoliopsida</taxon>
        <taxon>Liliopsida</taxon>
        <taxon>Poales</taxon>
        <taxon>Poaceae</taxon>
        <taxon>PACMAD clade</taxon>
        <taxon>Arundinoideae</taxon>
        <taxon>Arundineae</taxon>
        <taxon>Arundo</taxon>
    </lineage>
</organism>
<sequence>MHSVCVEMLTNRKENSEPKLPQVIPF</sequence>
<evidence type="ECO:0000313" key="1">
    <source>
        <dbReference type="EMBL" id="JAD32426.1"/>
    </source>
</evidence>
<reference evidence="1" key="2">
    <citation type="journal article" date="2015" name="Data Brief">
        <title>Shoot transcriptome of the giant reed, Arundo donax.</title>
        <authorList>
            <person name="Barrero R.A."/>
            <person name="Guerrero F.D."/>
            <person name="Moolhuijzen P."/>
            <person name="Goolsby J.A."/>
            <person name="Tidwell J."/>
            <person name="Bellgard S.E."/>
            <person name="Bellgard M.I."/>
        </authorList>
    </citation>
    <scope>NUCLEOTIDE SEQUENCE</scope>
    <source>
        <tissue evidence="1">Shoot tissue taken approximately 20 cm above the soil surface</tissue>
    </source>
</reference>
<dbReference type="EMBL" id="GBRH01265469">
    <property type="protein sequence ID" value="JAD32426.1"/>
    <property type="molecule type" value="Transcribed_RNA"/>
</dbReference>
<name>A0A0A8Z0U5_ARUDO</name>
<dbReference type="AlphaFoldDB" id="A0A0A8Z0U5"/>
<protein>
    <submittedName>
        <fullName evidence="1">Uncharacterized protein</fullName>
    </submittedName>
</protein>